<comment type="caution">
    <text evidence="1">The sequence shown here is derived from an EMBL/GenBank/DDBJ whole genome shotgun (WGS) entry which is preliminary data.</text>
</comment>
<reference evidence="1" key="1">
    <citation type="submission" date="2023-11" db="EMBL/GenBank/DDBJ databases">
        <authorList>
            <person name="Poullet M."/>
        </authorList>
    </citation>
    <scope>NUCLEOTIDE SEQUENCE</scope>
    <source>
        <strain evidence="1">E1834</strain>
    </source>
</reference>
<evidence type="ECO:0000313" key="2">
    <source>
        <dbReference type="Proteomes" id="UP001497535"/>
    </source>
</evidence>
<organism evidence="1 2">
    <name type="scientific">Meloidogyne enterolobii</name>
    <name type="common">Root-knot nematode worm</name>
    <name type="synonym">Meloidogyne mayaguensis</name>
    <dbReference type="NCBI Taxonomy" id="390850"/>
    <lineage>
        <taxon>Eukaryota</taxon>
        <taxon>Metazoa</taxon>
        <taxon>Ecdysozoa</taxon>
        <taxon>Nematoda</taxon>
        <taxon>Chromadorea</taxon>
        <taxon>Rhabditida</taxon>
        <taxon>Tylenchina</taxon>
        <taxon>Tylenchomorpha</taxon>
        <taxon>Tylenchoidea</taxon>
        <taxon>Meloidogynidae</taxon>
        <taxon>Meloidogyninae</taxon>
        <taxon>Meloidogyne</taxon>
    </lineage>
</organism>
<dbReference type="Proteomes" id="UP001497535">
    <property type="component" value="Unassembled WGS sequence"/>
</dbReference>
<protein>
    <submittedName>
        <fullName evidence="1">Uncharacterized protein</fullName>
    </submittedName>
</protein>
<accession>A0ACB0YK71</accession>
<name>A0ACB0YK71_MELEN</name>
<sequence length="57" mass="6756">MFSEIWQFFVDNIFAALLVLILFSLIVGLVFWKYSLTEIRQVRFLIFNNCVILIPNS</sequence>
<gene>
    <name evidence="1" type="ORF">MENTE1834_LOCUS13316</name>
</gene>
<proteinExistence type="predicted"/>
<evidence type="ECO:0000313" key="1">
    <source>
        <dbReference type="EMBL" id="CAK5050466.1"/>
    </source>
</evidence>
<keyword evidence="2" id="KW-1185">Reference proteome</keyword>
<dbReference type="EMBL" id="CAVMJV010000014">
    <property type="protein sequence ID" value="CAK5050466.1"/>
    <property type="molecule type" value="Genomic_DNA"/>
</dbReference>